<dbReference type="VEuPathDB" id="TrichDB:TVAG_495030"/>
<evidence type="ECO:0000259" key="8">
    <source>
        <dbReference type="Pfam" id="PF18332"/>
    </source>
</evidence>
<reference evidence="9" key="1">
    <citation type="submission" date="2006-10" db="EMBL/GenBank/DDBJ databases">
        <authorList>
            <person name="Amadeo P."/>
            <person name="Zhao Q."/>
            <person name="Wortman J."/>
            <person name="Fraser-Liggett C."/>
            <person name="Carlton J."/>
        </authorList>
    </citation>
    <scope>NUCLEOTIDE SEQUENCE</scope>
    <source>
        <strain evidence="9">G3</strain>
    </source>
</reference>
<dbReference type="InParanoid" id="A2FWN8"/>
<name>A2FWN8_TRIV3</name>
<dbReference type="STRING" id="5722.A2FWN8"/>
<evidence type="ECO:0000313" key="10">
    <source>
        <dbReference type="Proteomes" id="UP000001542"/>
    </source>
</evidence>
<dbReference type="InterPro" id="IPR041385">
    <property type="entry name" value="SH3_12"/>
</dbReference>
<proteinExistence type="inferred from homology"/>
<dbReference type="GO" id="GO:0004534">
    <property type="term" value="F:5'-3' RNA exonuclease activity"/>
    <property type="evidence" value="ECO:0000318"/>
    <property type="project" value="GO_Central"/>
</dbReference>
<keyword evidence="10" id="KW-1185">Reference proteome</keyword>
<dbReference type="InterPro" id="IPR047008">
    <property type="entry name" value="XRN1_SH3_sf"/>
</dbReference>
<reference evidence="9" key="2">
    <citation type="journal article" date="2007" name="Science">
        <title>Draft genome sequence of the sexually transmitted pathogen Trichomonas vaginalis.</title>
        <authorList>
            <person name="Carlton J.M."/>
            <person name="Hirt R.P."/>
            <person name="Silva J.C."/>
            <person name="Delcher A.L."/>
            <person name="Schatz M."/>
            <person name="Zhao Q."/>
            <person name="Wortman J.R."/>
            <person name="Bidwell S.L."/>
            <person name="Alsmark U.C.M."/>
            <person name="Besteiro S."/>
            <person name="Sicheritz-Ponten T."/>
            <person name="Noel C.J."/>
            <person name="Dacks J.B."/>
            <person name="Foster P.G."/>
            <person name="Simillion C."/>
            <person name="Van de Peer Y."/>
            <person name="Miranda-Saavedra D."/>
            <person name="Barton G.J."/>
            <person name="Westrop G.D."/>
            <person name="Mueller S."/>
            <person name="Dessi D."/>
            <person name="Fiori P.L."/>
            <person name="Ren Q."/>
            <person name="Paulsen I."/>
            <person name="Zhang H."/>
            <person name="Bastida-Corcuera F.D."/>
            <person name="Simoes-Barbosa A."/>
            <person name="Brown M.T."/>
            <person name="Hayes R.D."/>
            <person name="Mukherjee M."/>
            <person name="Okumura C.Y."/>
            <person name="Schneider R."/>
            <person name="Smith A.J."/>
            <person name="Vanacova S."/>
            <person name="Villalvazo M."/>
            <person name="Haas B.J."/>
            <person name="Pertea M."/>
            <person name="Feldblyum T.V."/>
            <person name="Utterback T.R."/>
            <person name="Shu C.L."/>
            <person name="Osoegawa K."/>
            <person name="de Jong P.J."/>
            <person name="Hrdy I."/>
            <person name="Horvathova L."/>
            <person name="Zubacova Z."/>
            <person name="Dolezal P."/>
            <person name="Malik S.B."/>
            <person name="Logsdon J.M. Jr."/>
            <person name="Henze K."/>
            <person name="Gupta A."/>
            <person name="Wang C.C."/>
            <person name="Dunne R.L."/>
            <person name="Upcroft J.A."/>
            <person name="Upcroft P."/>
            <person name="White O."/>
            <person name="Salzberg S.L."/>
            <person name="Tang P."/>
            <person name="Chiu C.-H."/>
            <person name="Lee Y.-S."/>
            <person name="Embley T.M."/>
            <person name="Coombs G.H."/>
            <person name="Mottram J.C."/>
            <person name="Tachezy J."/>
            <person name="Fraser-Liggett C.M."/>
            <person name="Johnson P.J."/>
        </authorList>
    </citation>
    <scope>NUCLEOTIDE SEQUENCE [LARGE SCALE GENOMIC DNA]</scope>
    <source>
        <strain evidence="9">G3</strain>
    </source>
</reference>
<dbReference type="Pfam" id="PF17846">
    <property type="entry name" value="XRN_M"/>
    <property type="match status" value="2"/>
</dbReference>
<evidence type="ECO:0000256" key="3">
    <source>
        <dbReference type="ARBA" id="ARBA00022839"/>
    </source>
</evidence>
<dbReference type="GO" id="GO:0000956">
    <property type="term" value="P:nuclear-transcribed mRNA catabolic process"/>
    <property type="evidence" value="ECO:0000318"/>
    <property type="project" value="GO_Central"/>
</dbReference>
<dbReference type="KEGG" id="tva:4748356"/>
<feature type="domain" description="Xrn1 helical" evidence="6">
    <location>
        <begin position="356"/>
        <end position="532"/>
    </location>
</feature>
<evidence type="ECO:0000256" key="4">
    <source>
        <dbReference type="ARBA" id="ARBA00038299"/>
    </source>
</evidence>
<dbReference type="Gene3D" id="1.25.40.1050">
    <property type="match status" value="1"/>
</dbReference>
<dbReference type="Pfam" id="PF18129">
    <property type="entry name" value="SH3_12"/>
    <property type="match status" value="1"/>
</dbReference>
<dbReference type="InterPro" id="IPR041412">
    <property type="entry name" value="Xrn1_helical"/>
</dbReference>
<feature type="domain" description="5'-3' exoribonuclease 1 D1" evidence="8">
    <location>
        <begin position="552"/>
        <end position="628"/>
    </location>
</feature>
<dbReference type="EMBL" id="DS114090">
    <property type="protein sequence ID" value="EAX90666.1"/>
    <property type="molecule type" value="Genomic_DNA"/>
</dbReference>
<dbReference type="Pfam" id="PF18332">
    <property type="entry name" value="XRN1_D1"/>
    <property type="match status" value="1"/>
</dbReference>
<evidence type="ECO:0000313" key="9">
    <source>
        <dbReference type="EMBL" id="EAX90666.1"/>
    </source>
</evidence>
<evidence type="ECO:0000256" key="1">
    <source>
        <dbReference type="ARBA" id="ARBA00022722"/>
    </source>
</evidence>
<dbReference type="InterPro" id="IPR004859">
    <property type="entry name" value="Xrn1_N"/>
</dbReference>
<dbReference type="PANTHER" id="PTHR12341:SF7">
    <property type="entry name" value="5'-3' EXORIBONUCLEASE 1"/>
    <property type="match status" value="1"/>
</dbReference>
<evidence type="ECO:0000256" key="2">
    <source>
        <dbReference type="ARBA" id="ARBA00022801"/>
    </source>
</evidence>
<dbReference type="eggNOG" id="KOG2045">
    <property type="taxonomic scope" value="Eukaryota"/>
</dbReference>
<sequence>MGVPGFYRWMVQRYPMVRRKMADPSRPIINRLYIDMNGIFYKALAATGTGNEDLTPALKAEIFRYTDMLVQICRPTDLIFIAVDGPAPNAKASQQRSRRYLAARDHSMNSFDRTQISPGTVFMDKLNDALMEFIKDKREKDRTWSRPRVIYSSSFVAGEGEHKILDFIREGRAISDWDPDLVHCLYSTDADLIFLGLQTHEKNILLLREADAANFQKSLSPFEAKTAITNYSFDAFELIHFPLLREYLLLDFGCGIDEIEKVIDDFIAISFLIGNDFIPSFTDIDIRSGDYNDVIDQYRKFRDETKSHIVVDGNFDFQNLKIFLSMVVDKCRQNYGIKNEIPEEELSDKFSEANKSYLESKYPEESQKDYLGLCREMSKSILDAFYWVLRYYNSGCISWTWSYPYLYAPPLEVVIPFIDEYKPEFETGKPNLPFLQQLSIFPPQSAHLMPEPLANLMKAPSPIAKFYPEKFETDLNGKKAEYHAVVVLPILDYAAIQEAYESVISQVDAEDLKRNRLDDPVEFIGLEPKSFKVSTGQTFESVDMTEIAPDCTPTFNTLPYTIEIRNVPVKIFEYPSHNASLVVKINPGKEMKCKDCLPLLNKQILMGYPYLRPALVVGAIDKEEYFDEKGVIKPRPESIDFPAENRQDFLLKSRALEIQITCFLVVKPLVYCTNDGSILDFDTKTELFPTTTMLPITEESIGLRYEEPKAEPFQIGEEVVLVKGEGQGCKATITALYEESADLAVVERSQPSIRKIVDDDNREWTPIGNLLRANNISFKALQHCLSEVNCEGTNIALSLFSANRRQVVDGYAKIVFDESKGRSDIWITHDAARLIPTYFQKAGKLKELMMKAVAEKKDFRLNLNYQDLFPGDDTEFKKEQFIQWLTQNSPAAKAPLVPATNVSLSSSGVAKIEEALTKFKVWTNVTKLEHVLFTSMLRKSGQRPIINGKNLQIGSRIISVAPSGSVPFGTYASVCAIDNQNGTISIVCDEILACGTKLDGKLKTNRGMRLMEREVICL</sequence>
<dbReference type="InterPro" id="IPR040992">
    <property type="entry name" value="XRN1_D1"/>
</dbReference>
<dbReference type="InterPro" id="IPR027073">
    <property type="entry name" value="5_3_exoribonuclease"/>
</dbReference>
<dbReference type="Gene3D" id="3.40.50.12390">
    <property type="match status" value="2"/>
</dbReference>
<dbReference type="Pfam" id="PF03159">
    <property type="entry name" value="XRN_N"/>
    <property type="match status" value="1"/>
</dbReference>
<evidence type="ECO:0000259" key="7">
    <source>
        <dbReference type="Pfam" id="PF18129"/>
    </source>
</evidence>
<dbReference type="CDD" id="cd18673">
    <property type="entry name" value="PIN_XRN1-2-like"/>
    <property type="match status" value="1"/>
</dbReference>
<dbReference type="PANTHER" id="PTHR12341">
    <property type="entry name" value="5'-&gt;3' EXORIBONUCLEASE"/>
    <property type="match status" value="1"/>
</dbReference>
<comment type="similarity">
    <text evidence="4">Belongs to the 5'-3' exonuclease family.</text>
</comment>
<dbReference type="Gene3D" id="2.30.30.750">
    <property type="match status" value="1"/>
</dbReference>
<dbReference type="SMR" id="A2FWN8"/>
<evidence type="ECO:0000259" key="5">
    <source>
        <dbReference type="Pfam" id="PF03159"/>
    </source>
</evidence>
<protein>
    <submittedName>
        <fullName evidence="9">XRN 5'-3' exonuclease N-terminus family protein</fullName>
    </submittedName>
</protein>
<dbReference type="GO" id="GO:0003723">
    <property type="term" value="F:RNA binding"/>
    <property type="evidence" value="ECO:0000318"/>
    <property type="project" value="GO_Central"/>
</dbReference>
<feature type="domain" description="Xrn1 N-terminal" evidence="5">
    <location>
        <begin position="1"/>
        <end position="209"/>
    </location>
</feature>
<dbReference type="RefSeq" id="XP_001303596.1">
    <property type="nucleotide sequence ID" value="XM_001303595.1"/>
</dbReference>
<feature type="domain" description="5'-3' exoribonuclease 1 SH3-like" evidence="7">
    <location>
        <begin position="950"/>
        <end position="1016"/>
    </location>
</feature>
<accession>A2FWN8</accession>
<dbReference type="OrthoDB" id="372487at2759"/>
<dbReference type="Gene3D" id="2.170.260.40">
    <property type="match status" value="1"/>
</dbReference>
<feature type="domain" description="Xrn1 helical" evidence="6">
    <location>
        <begin position="258"/>
        <end position="350"/>
    </location>
</feature>
<dbReference type="InterPro" id="IPR047007">
    <property type="entry name" value="XRN1_D1_sf"/>
</dbReference>
<organism evidence="9 10">
    <name type="scientific">Trichomonas vaginalis (strain ATCC PRA-98 / G3)</name>
    <dbReference type="NCBI Taxonomy" id="412133"/>
    <lineage>
        <taxon>Eukaryota</taxon>
        <taxon>Metamonada</taxon>
        <taxon>Parabasalia</taxon>
        <taxon>Trichomonadida</taxon>
        <taxon>Trichomonadidae</taxon>
        <taxon>Trichomonas</taxon>
    </lineage>
</organism>
<dbReference type="AlphaFoldDB" id="A2FWN8"/>
<dbReference type="Proteomes" id="UP000001542">
    <property type="component" value="Unassembled WGS sequence"/>
</dbReference>
<gene>
    <name evidence="9" type="ORF">TVAG_495030</name>
</gene>
<evidence type="ECO:0000259" key="6">
    <source>
        <dbReference type="Pfam" id="PF17846"/>
    </source>
</evidence>
<keyword evidence="2" id="KW-0378">Hydrolase</keyword>
<keyword evidence="3 9" id="KW-0269">Exonuclease</keyword>
<keyword evidence="1" id="KW-0540">Nuclease</keyword>
<dbReference type="GO" id="GO:0005634">
    <property type="term" value="C:nucleus"/>
    <property type="evidence" value="ECO:0000318"/>
    <property type="project" value="GO_Central"/>
</dbReference>
<dbReference type="VEuPathDB" id="TrichDB:TVAGG3_0250820"/>